<dbReference type="GO" id="GO:0004799">
    <property type="term" value="F:thymidylate synthase activity"/>
    <property type="evidence" value="ECO:0007669"/>
    <property type="project" value="TreeGrafter"/>
</dbReference>
<proteinExistence type="predicted"/>
<dbReference type="PANTHER" id="PTHR34934:SF1">
    <property type="entry name" value="FLAVIN-DEPENDENT THYMIDYLATE SYNTHASE"/>
    <property type="match status" value="1"/>
</dbReference>
<dbReference type="Proteomes" id="UP000228496">
    <property type="component" value="Unassembled WGS sequence"/>
</dbReference>
<dbReference type="GO" id="GO:0050660">
    <property type="term" value="F:flavin adenine dinucleotide binding"/>
    <property type="evidence" value="ECO:0007669"/>
    <property type="project" value="InterPro"/>
</dbReference>
<dbReference type="CDD" id="cd20175">
    <property type="entry name" value="ThyX"/>
    <property type="match status" value="2"/>
</dbReference>
<evidence type="ECO:0000313" key="1">
    <source>
        <dbReference type="EMBL" id="PJE51605.1"/>
    </source>
</evidence>
<dbReference type="GO" id="GO:0006231">
    <property type="term" value="P:dTMP biosynthetic process"/>
    <property type="evidence" value="ECO:0007669"/>
    <property type="project" value="InterPro"/>
</dbReference>
<dbReference type="EMBL" id="PCXQ01000001">
    <property type="protein sequence ID" value="PJE51605.1"/>
    <property type="molecule type" value="Genomic_DNA"/>
</dbReference>
<comment type="caution">
    <text evidence="1">The sequence shown here is derived from an EMBL/GenBank/DDBJ whole genome shotgun (WGS) entry which is preliminary data.</text>
</comment>
<dbReference type="PANTHER" id="PTHR34934">
    <property type="entry name" value="FLAVIN-DEPENDENT THYMIDYLATE SYNTHASE"/>
    <property type="match status" value="1"/>
</dbReference>
<dbReference type="GO" id="GO:0070402">
    <property type="term" value="F:NADPH binding"/>
    <property type="evidence" value="ECO:0007669"/>
    <property type="project" value="TreeGrafter"/>
</dbReference>
<dbReference type="Pfam" id="PF02511">
    <property type="entry name" value="Thy1"/>
    <property type="match status" value="2"/>
</dbReference>
<dbReference type="Gene3D" id="3.30.1360.170">
    <property type="match status" value="2"/>
</dbReference>
<organism evidence="1 2">
    <name type="scientific">Candidatus Yanofskybacteria bacterium CG10_big_fil_rev_8_21_14_0_10_36_16</name>
    <dbReference type="NCBI Taxonomy" id="1975096"/>
    <lineage>
        <taxon>Bacteria</taxon>
        <taxon>Candidatus Yanofskyibacteriota</taxon>
    </lineage>
</organism>
<dbReference type="GO" id="GO:0050797">
    <property type="term" value="F:thymidylate synthase (FAD) activity"/>
    <property type="evidence" value="ECO:0007669"/>
    <property type="project" value="InterPro"/>
</dbReference>
<protein>
    <recommendedName>
        <fullName evidence="3">Thymidylate synthase (FAD)</fullName>
    </recommendedName>
</protein>
<evidence type="ECO:0008006" key="3">
    <source>
        <dbReference type="Google" id="ProtNLM"/>
    </source>
</evidence>
<dbReference type="SUPFAM" id="SSF69796">
    <property type="entry name" value="Thymidylate synthase-complementing protein Thy1"/>
    <property type="match status" value="2"/>
</dbReference>
<dbReference type="InterPro" id="IPR036098">
    <property type="entry name" value="Thymidylate_synthase_ThyX_sf"/>
</dbReference>
<sequence>MIETNLGSLMQNFKPQRVFSCSHTTIEVDGVFVRVPNDGDNSWVPLTREFGKGHHLAVDIEDMLQDPGIIRSARVSTGRDSSAVNEKAKGLIGYLWKDRHVTPSGSGVVFRLKQDTPIGYAQPFFRLFAEHNELSGRYSKLDGPYYTPRNIGYKTREEFDQAEQEAQELYGQLIDMGIAKEMARLVHLYRFRTRFYQTIGLRYLLEFLTWKNVTTRHGETEFYEVRDVIKQVLKHWTPWAFESFKQYPNSIDFSWVNEYIGNYRNQAVLSQVLDSRNVLNKGNTTLLRTFGQENHILSCLDDYPNPLKAFGHGGMTFSMSVPIHVFRQWVRHRNGHWTERRVDFDSIVLNDSFFVPENFRKQKGKVGHYEYVEVEGPENDELLEMFAKHRKACLERYSRLRNRGVAAEIAAMNLPYCFYIPVDWSVSIESLFNFFSLRCDGHAQFEIRQYANSVWDMFAKSFPVLAKVFAKNIHFGDSELIKKFV</sequence>
<name>A0A2J0Q8M9_9BACT</name>
<gene>
    <name evidence="1" type="ORF">COV29_00390</name>
</gene>
<accession>A0A2J0Q8M9</accession>
<dbReference type="PROSITE" id="PS51331">
    <property type="entry name" value="THYX"/>
    <property type="match status" value="2"/>
</dbReference>
<dbReference type="AlphaFoldDB" id="A0A2J0Q8M9"/>
<dbReference type="InterPro" id="IPR003669">
    <property type="entry name" value="Thymidylate_synthase_ThyX"/>
</dbReference>
<reference evidence="1 2" key="1">
    <citation type="submission" date="2017-09" db="EMBL/GenBank/DDBJ databases">
        <title>Depth-based differentiation of microbial function through sediment-hosted aquifers and enrichment of novel symbionts in the deep terrestrial subsurface.</title>
        <authorList>
            <person name="Probst A.J."/>
            <person name="Ladd B."/>
            <person name="Jarett J.K."/>
            <person name="Geller-Mcgrath D.E."/>
            <person name="Sieber C.M."/>
            <person name="Emerson J.B."/>
            <person name="Anantharaman K."/>
            <person name="Thomas B.C."/>
            <person name="Malmstrom R."/>
            <person name="Stieglmeier M."/>
            <person name="Klingl A."/>
            <person name="Woyke T."/>
            <person name="Ryan C.M."/>
            <person name="Banfield J.F."/>
        </authorList>
    </citation>
    <scope>NUCLEOTIDE SEQUENCE [LARGE SCALE GENOMIC DNA]</scope>
    <source>
        <strain evidence="1">CG10_big_fil_rev_8_21_14_0_10_36_16</strain>
    </source>
</reference>
<evidence type="ECO:0000313" key="2">
    <source>
        <dbReference type="Proteomes" id="UP000228496"/>
    </source>
</evidence>